<keyword evidence="1" id="KW-0472">Membrane</keyword>
<gene>
    <name evidence="2" type="ORF">ERS013165_03118</name>
</gene>
<sequence length="64" mass="7519">MAVSKFFRYELSGVLFTNRFLPIGFFLSPIAFLPIVSEKSFTRTFTLSEKSFRSRWSFVQREVA</sequence>
<reference evidence="2 3" key="1">
    <citation type="submission" date="2015-07" db="EMBL/GenBank/DDBJ databases">
        <authorList>
            <consortium name="Pathogen Informatics"/>
        </authorList>
    </citation>
    <scope>NUCLEOTIDE SEQUENCE [LARGE SCALE GENOMIC DNA]</scope>
    <source>
        <strain evidence="2 3">A51</strain>
    </source>
</reference>
<dbReference type="AlphaFoldDB" id="A0A655RML4"/>
<organism evidence="2 3">
    <name type="scientific">Vibrio cholerae</name>
    <dbReference type="NCBI Taxonomy" id="666"/>
    <lineage>
        <taxon>Bacteria</taxon>
        <taxon>Pseudomonadati</taxon>
        <taxon>Pseudomonadota</taxon>
        <taxon>Gammaproteobacteria</taxon>
        <taxon>Vibrionales</taxon>
        <taxon>Vibrionaceae</taxon>
        <taxon>Vibrio</taxon>
    </lineage>
</organism>
<protein>
    <submittedName>
        <fullName evidence="2">Uncharacterized protein</fullName>
    </submittedName>
</protein>
<evidence type="ECO:0000313" key="2">
    <source>
        <dbReference type="EMBL" id="CSB02672.1"/>
    </source>
</evidence>
<dbReference type="EMBL" id="CWOW01000019">
    <property type="protein sequence ID" value="CSB02672.1"/>
    <property type="molecule type" value="Genomic_DNA"/>
</dbReference>
<accession>A0A655RML4</accession>
<keyword evidence="1" id="KW-1133">Transmembrane helix</keyword>
<name>A0A655RML4_VIBCL</name>
<feature type="transmembrane region" description="Helical" evidence="1">
    <location>
        <begin position="20"/>
        <end position="37"/>
    </location>
</feature>
<keyword evidence="1" id="KW-0812">Transmembrane</keyword>
<evidence type="ECO:0000313" key="3">
    <source>
        <dbReference type="Proteomes" id="UP000044806"/>
    </source>
</evidence>
<dbReference type="Proteomes" id="UP000044806">
    <property type="component" value="Unassembled WGS sequence"/>
</dbReference>
<proteinExistence type="predicted"/>
<evidence type="ECO:0000256" key="1">
    <source>
        <dbReference type="SAM" id="Phobius"/>
    </source>
</evidence>